<dbReference type="EMBL" id="JACGCX010000012">
    <property type="protein sequence ID" value="MBA6098960.1"/>
    <property type="molecule type" value="Genomic_DNA"/>
</dbReference>
<proteinExistence type="predicted"/>
<comment type="caution">
    <text evidence="2">The sequence shown here is derived from an EMBL/GenBank/DDBJ whole genome shotgun (WGS) entry which is preliminary data.</text>
</comment>
<dbReference type="SUPFAM" id="SSF52266">
    <property type="entry name" value="SGNH hydrolase"/>
    <property type="match status" value="1"/>
</dbReference>
<accession>A0A7W2KID1</accession>
<evidence type="ECO:0000313" key="3">
    <source>
        <dbReference type="Proteomes" id="UP000545074"/>
    </source>
</evidence>
<evidence type="ECO:0000313" key="2">
    <source>
        <dbReference type="EMBL" id="MBA6098960.1"/>
    </source>
</evidence>
<reference evidence="2 3" key="1">
    <citation type="submission" date="2020-07" db="EMBL/GenBank/DDBJ databases">
        <title>Diversity of carbapenemase encoding genes among Pseudomonas putida group clinical isolates in a tertiary Brazilian hospital.</title>
        <authorList>
            <person name="Alberto-Lei F."/>
            <person name="Nodari C.S."/>
            <person name="Streling A.P."/>
            <person name="Paulino J.T."/>
            <person name="Bessa-Neto F.O."/>
            <person name="Cayo R."/>
            <person name="Gales A.C."/>
        </authorList>
    </citation>
    <scope>NUCLEOTIDE SEQUENCE [LARGE SCALE GENOMIC DNA]</scope>
    <source>
        <strain evidence="2 3">12815</strain>
    </source>
</reference>
<gene>
    <name evidence="2" type="ORF">H4C80_17775</name>
</gene>
<dbReference type="Pfam" id="PF13472">
    <property type="entry name" value="Lipase_GDSL_2"/>
    <property type="match status" value="1"/>
</dbReference>
<dbReference type="GO" id="GO:0016788">
    <property type="term" value="F:hydrolase activity, acting on ester bonds"/>
    <property type="evidence" value="ECO:0007669"/>
    <property type="project" value="UniProtKB-ARBA"/>
</dbReference>
<dbReference type="InterPro" id="IPR036514">
    <property type="entry name" value="SGNH_hydro_sf"/>
</dbReference>
<feature type="domain" description="SGNH hydrolase-type esterase" evidence="1">
    <location>
        <begin position="570"/>
        <end position="700"/>
    </location>
</feature>
<dbReference type="AlphaFoldDB" id="A0A7W2KID1"/>
<organism evidence="2 3">
    <name type="scientific">Pseudomonas juntendi</name>
    <dbReference type="NCBI Taxonomy" id="2666183"/>
    <lineage>
        <taxon>Bacteria</taxon>
        <taxon>Pseudomonadati</taxon>
        <taxon>Pseudomonadota</taxon>
        <taxon>Gammaproteobacteria</taxon>
        <taxon>Pseudomonadales</taxon>
        <taxon>Pseudomonadaceae</taxon>
        <taxon>Pseudomonas</taxon>
    </lineage>
</organism>
<dbReference type="Proteomes" id="UP000545074">
    <property type="component" value="Unassembled WGS sequence"/>
</dbReference>
<sequence length="716" mass="76882">MSETPTIEALIAYAGDLSDAAARSKAASLLQHEYVNGDDGTSVITEGGVVPSLARQALLADEKLRLFIATAYGVFDTKALMDADLLADPGQFAQVANDPNLKLNGWYSKLGASGSGSWKWIVDQPATGTALNEVAQRTSVLETEALRSQSTIDAEFVLSFVDDDGRVSIGTREDGTVYIAGATEDIESLKNDAVTKKSAEDTTNYVMSFADDTDAVALGITDEGLVVGNFEPSGLSAVSTYIARAPKILGLTVLASASKIRYGGQVYKLSDIAAVAATSVSETVADYSLGYIAPISMPVQEFLKVDAAQWLGYSSVSITSVTNQVTGALLVAGVDYAYTENGKLALINPGAAIQATVKFVGHKERYDLLAYNLLTQSLVIRQGVERRITAHEDLYRAKPQAGDIPLYSLYVVGPTIKSMIDVSAWRGTRHRASNAEQAALIEQNRYRLRRFLTKLNRGDGVIVTGYGDSNTALGGARGDDTAYLPNRAGVDTYVFQGDYLLSTFEADFRSAYLAAVGQVTVNGQVRYKTSPNWSVIDKICSGYGYSFAADRIPGSREVVYLNQGIATTTAGNTSQGGTTPARLAAMINPVGYRTPDLVIIAFGMNDRTDVAYVSNIEQIVSAVKAAGADVIIVGPHLTNTFSASFTEETWHLVHRRLMECADRLGVAFMPCELFYAGKNRGYLGISDYSLTRANFANHPGPYEYRMFGEALASSFL</sequence>
<name>A0A7W2KID1_9PSED</name>
<keyword evidence="2" id="KW-0378">Hydrolase</keyword>
<dbReference type="Gene3D" id="3.40.50.1110">
    <property type="entry name" value="SGNH hydrolase"/>
    <property type="match status" value="1"/>
</dbReference>
<protein>
    <submittedName>
        <fullName evidence="2">SGNH/GDSL hydrolase family protein</fullName>
    </submittedName>
</protein>
<dbReference type="RefSeq" id="WP_182390003.1">
    <property type="nucleotide sequence ID" value="NZ_JACGCX010000012.1"/>
</dbReference>
<dbReference type="InterPro" id="IPR013830">
    <property type="entry name" value="SGNH_hydro"/>
</dbReference>
<evidence type="ECO:0000259" key="1">
    <source>
        <dbReference type="Pfam" id="PF13472"/>
    </source>
</evidence>